<keyword evidence="2" id="KW-1185">Reference proteome</keyword>
<gene>
    <name evidence="1" type="ORF">CITCOLO1_LOCUS21082</name>
</gene>
<accession>A0ABP0Z844</accession>
<evidence type="ECO:0000313" key="1">
    <source>
        <dbReference type="EMBL" id="CAK9328659.1"/>
    </source>
</evidence>
<reference evidence="1 2" key="1">
    <citation type="submission" date="2024-03" db="EMBL/GenBank/DDBJ databases">
        <authorList>
            <person name="Gkanogiannis A."/>
            <person name="Becerra Lopez-Lavalle L."/>
        </authorList>
    </citation>
    <scope>NUCLEOTIDE SEQUENCE [LARGE SCALE GENOMIC DNA]</scope>
</reference>
<name>A0ABP0Z844_9ROSI</name>
<protein>
    <submittedName>
        <fullName evidence="1">Uncharacterized protein</fullName>
    </submittedName>
</protein>
<evidence type="ECO:0000313" key="2">
    <source>
        <dbReference type="Proteomes" id="UP001642487"/>
    </source>
</evidence>
<proteinExistence type="predicted"/>
<dbReference type="Proteomes" id="UP001642487">
    <property type="component" value="Chromosome 9"/>
</dbReference>
<sequence>MKGSLKAAAIRAISMQAVSLAIKTGSNFSCRTFASTLETSASNLKFFLPASASVQYHNELRYIIFFKKFLHCLFVWYRMVSSLIRIQVCSKSSRPCKLTFFFTLFR</sequence>
<dbReference type="EMBL" id="OZ021743">
    <property type="protein sequence ID" value="CAK9328659.1"/>
    <property type="molecule type" value="Genomic_DNA"/>
</dbReference>
<organism evidence="1 2">
    <name type="scientific">Citrullus colocynthis</name>
    <name type="common">colocynth</name>
    <dbReference type="NCBI Taxonomy" id="252529"/>
    <lineage>
        <taxon>Eukaryota</taxon>
        <taxon>Viridiplantae</taxon>
        <taxon>Streptophyta</taxon>
        <taxon>Embryophyta</taxon>
        <taxon>Tracheophyta</taxon>
        <taxon>Spermatophyta</taxon>
        <taxon>Magnoliopsida</taxon>
        <taxon>eudicotyledons</taxon>
        <taxon>Gunneridae</taxon>
        <taxon>Pentapetalae</taxon>
        <taxon>rosids</taxon>
        <taxon>fabids</taxon>
        <taxon>Cucurbitales</taxon>
        <taxon>Cucurbitaceae</taxon>
        <taxon>Benincaseae</taxon>
        <taxon>Citrullus</taxon>
    </lineage>
</organism>